<name>A0A8X6R1M2_TRICX</name>
<reference evidence="2" key="1">
    <citation type="submission" date="2020-08" db="EMBL/GenBank/DDBJ databases">
        <title>Multicomponent nature underlies the extraordinary mechanical properties of spider dragline silk.</title>
        <authorList>
            <person name="Kono N."/>
            <person name="Nakamura H."/>
            <person name="Mori M."/>
            <person name="Yoshida Y."/>
            <person name="Ohtoshi R."/>
            <person name="Malay A.D."/>
            <person name="Moran D.A.P."/>
            <person name="Tomita M."/>
            <person name="Numata K."/>
            <person name="Arakawa K."/>
        </authorList>
    </citation>
    <scope>NUCLEOTIDE SEQUENCE</scope>
</reference>
<evidence type="ECO:0000256" key="1">
    <source>
        <dbReference type="SAM" id="MobiDB-lite"/>
    </source>
</evidence>
<accession>A0A8X6R1M2</accession>
<gene>
    <name evidence="2" type="ORF">TNCV_3727491</name>
</gene>
<dbReference type="Proteomes" id="UP000887159">
    <property type="component" value="Unassembled WGS sequence"/>
</dbReference>
<evidence type="ECO:0000313" key="3">
    <source>
        <dbReference type="Proteomes" id="UP000887159"/>
    </source>
</evidence>
<comment type="caution">
    <text evidence="2">The sequence shown here is derived from an EMBL/GenBank/DDBJ whole genome shotgun (WGS) entry which is preliminary data.</text>
</comment>
<keyword evidence="3" id="KW-1185">Reference proteome</keyword>
<feature type="compositionally biased region" description="Polar residues" evidence="1">
    <location>
        <begin position="1"/>
        <end position="16"/>
    </location>
</feature>
<proteinExistence type="predicted"/>
<protein>
    <submittedName>
        <fullName evidence="2">Uncharacterized protein</fullName>
    </submittedName>
</protein>
<feature type="region of interest" description="Disordered" evidence="1">
    <location>
        <begin position="1"/>
        <end position="23"/>
    </location>
</feature>
<sequence length="86" mass="9865">MQRGASQRFNRVPSSSKGRRRVGIVQRMKQEWGKPETRRLKGKKRNGNGQACNGNKPNMKWRQAKHALRQTKTMGQAKHELAIGQI</sequence>
<feature type="compositionally biased region" description="Polar residues" evidence="1">
    <location>
        <begin position="47"/>
        <end position="56"/>
    </location>
</feature>
<feature type="region of interest" description="Disordered" evidence="1">
    <location>
        <begin position="38"/>
        <end position="59"/>
    </location>
</feature>
<dbReference type="AlphaFoldDB" id="A0A8X6R1M2"/>
<dbReference type="EMBL" id="BMAU01021010">
    <property type="protein sequence ID" value="GFX86480.1"/>
    <property type="molecule type" value="Genomic_DNA"/>
</dbReference>
<evidence type="ECO:0000313" key="2">
    <source>
        <dbReference type="EMBL" id="GFX86480.1"/>
    </source>
</evidence>
<organism evidence="2 3">
    <name type="scientific">Trichonephila clavipes</name>
    <name type="common">Golden silk orbweaver</name>
    <name type="synonym">Nephila clavipes</name>
    <dbReference type="NCBI Taxonomy" id="2585209"/>
    <lineage>
        <taxon>Eukaryota</taxon>
        <taxon>Metazoa</taxon>
        <taxon>Ecdysozoa</taxon>
        <taxon>Arthropoda</taxon>
        <taxon>Chelicerata</taxon>
        <taxon>Arachnida</taxon>
        <taxon>Araneae</taxon>
        <taxon>Araneomorphae</taxon>
        <taxon>Entelegynae</taxon>
        <taxon>Araneoidea</taxon>
        <taxon>Nephilidae</taxon>
        <taxon>Trichonephila</taxon>
    </lineage>
</organism>